<dbReference type="AlphaFoldDB" id="A0A1F8GS54"/>
<name>A0A1F8GS54_9BACT</name>
<dbReference type="Proteomes" id="UP000178444">
    <property type="component" value="Unassembled WGS sequence"/>
</dbReference>
<evidence type="ECO:0000313" key="3">
    <source>
        <dbReference type="Proteomes" id="UP000178444"/>
    </source>
</evidence>
<protein>
    <submittedName>
        <fullName evidence="2">Uncharacterized protein</fullName>
    </submittedName>
</protein>
<feature type="compositionally biased region" description="Low complexity" evidence="1">
    <location>
        <begin position="37"/>
        <end position="65"/>
    </location>
</feature>
<evidence type="ECO:0000256" key="1">
    <source>
        <dbReference type="SAM" id="MobiDB-lite"/>
    </source>
</evidence>
<sequence>MNKILWIVVIVLVAIGGYYLLRSNGSLGGPSTVENGSSPSPSASVKSGSSSKPKTATPTPSAGATATSKTYTQLVAEYVNRTIQFNSSCQATPATFVLKNNTSVLLDNRANVARTITVDGKAYALGAYGYQVVTLYSPTLPHTVGINCGSSVNVSSILLEANISGQ</sequence>
<comment type="caution">
    <text evidence="2">The sequence shown here is derived from an EMBL/GenBank/DDBJ whole genome shotgun (WGS) entry which is preliminary data.</text>
</comment>
<gene>
    <name evidence="2" type="ORF">A2941_00060</name>
</gene>
<evidence type="ECO:0000313" key="2">
    <source>
        <dbReference type="EMBL" id="OGN28111.1"/>
    </source>
</evidence>
<accession>A0A1F8GS54</accession>
<organism evidence="2 3">
    <name type="scientific">Candidatus Yanofskybacteria bacterium RIFCSPLOWO2_01_FULL_49_17</name>
    <dbReference type="NCBI Taxonomy" id="1802700"/>
    <lineage>
        <taxon>Bacteria</taxon>
        <taxon>Candidatus Yanofskyibacteriota</taxon>
    </lineage>
</organism>
<feature type="region of interest" description="Disordered" evidence="1">
    <location>
        <begin position="30"/>
        <end position="65"/>
    </location>
</feature>
<dbReference type="EMBL" id="MGKO01000003">
    <property type="protein sequence ID" value="OGN28111.1"/>
    <property type="molecule type" value="Genomic_DNA"/>
</dbReference>
<proteinExistence type="predicted"/>
<reference evidence="2 3" key="1">
    <citation type="journal article" date="2016" name="Nat. Commun.">
        <title>Thousands of microbial genomes shed light on interconnected biogeochemical processes in an aquifer system.</title>
        <authorList>
            <person name="Anantharaman K."/>
            <person name="Brown C.T."/>
            <person name="Hug L.A."/>
            <person name="Sharon I."/>
            <person name="Castelle C.J."/>
            <person name="Probst A.J."/>
            <person name="Thomas B.C."/>
            <person name="Singh A."/>
            <person name="Wilkins M.J."/>
            <person name="Karaoz U."/>
            <person name="Brodie E.L."/>
            <person name="Williams K.H."/>
            <person name="Hubbard S.S."/>
            <person name="Banfield J.F."/>
        </authorList>
    </citation>
    <scope>NUCLEOTIDE SEQUENCE [LARGE SCALE GENOMIC DNA]</scope>
</reference>